<keyword evidence="3" id="KW-1185">Reference proteome</keyword>
<dbReference type="STRING" id="1121884.SAMN02745131_02089"/>
<evidence type="ECO:0000313" key="3">
    <source>
        <dbReference type="Proteomes" id="UP000184048"/>
    </source>
</evidence>
<reference evidence="2 3" key="1">
    <citation type="submission" date="2016-11" db="EMBL/GenBank/DDBJ databases">
        <authorList>
            <person name="Jaros S."/>
            <person name="Januszkiewicz K."/>
            <person name="Wedrychowicz H."/>
        </authorList>
    </citation>
    <scope>NUCLEOTIDE SEQUENCE [LARGE SCALE GENOMIC DNA]</scope>
    <source>
        <strain evidence="2 3">DSM 18119</strain>
    </source>
</reference>
<dbReference type="SUPFAM" id="SSF55729">
    <property type="entry name" value="Acyl-CoA N-acyltransferases (Nat)"/>
    <property type="match status" value="1"/>
</dbReference>
<organism evidence="2 3">
    <name type="scientific">Flavisolibacter ginsengisoli DSM 18119</name>
    <dbReference type="NCBI Taxonomy" id="1121884"/>
    <lineage>
        <taxon>Bacteria</taxon>
        <taxon>Pseudomonadati</taxon>
        <taxon>Bacteroidota</taxon>
        <taxon>Chitinophagia</taxon>
        <taxon>Chitinophagales</taxon>
        <taxon>Chitinophagaceae</taxon>
        <taxon>Flavisolibacter</taxon>
    </lineage>
</organism>
<dbReference type="Proteomes" id="UP000184048">
    <property type="component" value="Unassembled WGS sequence"/>
</dbReference>
<keyword evidence="2" id="KW-0808">Transferase</keyword>
<dbReference type="PROSITE" id="PS51186">
    <property type="entry name" value="GNAT"/>
    <property type="match status" value="1"/>
</dbReference>
<dbReference type="Pfam" id="PF00583">
    <property type="entry name" value="Acetyltransf_1"/>
    <property type="match status" value="1"/>
</dbReference>
<dbReference type="AlphaFoldDB" id="A0A1M4ZVK2"/>
<gene>
    <name evidence="2" type="ORF">SAMN02745131_02089</name>
</gene>
<evidence type="ECO:0000313" key="2">
    <source>
        <dbReference type="EMBL" id="SHF21782.1"/>
    </source>
</evidence>
<feature type="domain" description="N-acetyltransferase" evidence="1">
    <location>
        <begin position="27"/>
        <end position="197"/>
    </location>
</feature>
<dbReference type="GO" id="GO:0016747">
    <property type="term" value="F:acyltransferase activity, transferring groups other than amino-acyl groups"/>
    <property type="evidence" value="ECO:0007669"/>
    <property type="project" value="InterPro"/>
</dbReference>
<accession>A0A1M4ZVK2</accession>
<dbReference type="Gene3D" id="3.40.630.30">
    <property type="match status" value="1"/>
</dbReference>
<name>A0A1M4ZVK2_9BACT</name>
<proteinExistence type="predicted"/>
<dbReference type="InterPro" id="IPR016181">
    <property type="entry name" value="Acyl_CoA_acyltransferase"/>
</dbReference>
<dbReference type="EMBL" id="FQUU01000007">
    <property type="protein sequence ID" value="SHF21782.1"/>
    <property type="molecule type" value="Genomic_DNA"/>
</dbReference>
<protein>
    <submittedName>
        <fullName evidence="2">Acetyltransferase (GNAT) family protein</fullName>
    </submittedName>
</protein>
<dbReference type="InterPro" id="IPR000182">
    <property type="entry name" value="GNAT_dom"/>
</dbReference>
<sequence length="200" mass="23319">MQKAGKNLYCPSSMLQAVLVNTIKQLEQIQELNQKNLKTHLSEQEQAEQGFVSWSYPLELLVQMNALAKSVIATEGEQLAGYALTTLREASRFHKDLDIMFKGLEGLLYKGRPLFSYRFYCMGQICIAREYRGKGIVRMLYDKHKEVYSGQYDFLLTEISTRNIRSLIAHEKIGFETIHYHRDHMDEWAVVIWDWTQSSK</sequence>
<evidence type="ECO:0000259" key="1">
    <source>
        <dbReference type="PROSITE" id="PS51186"/>
    </source>
</evidence>